<gene>
    <name evidence="1" type="ORF">OLEA9_A070759</name>
</gene>
<name>A0A8S0R892_OLEEU</name>
<comment type="caution">
    <text evidence="1">The sequence shown here is derived from an EMBL/GenBank/DDBJ whole genome shotgun (WGS) entry which is preliminary data.</text>
</comment>
<evidence type="ECO:0000313" key="2">
    <source>
        <dbReference type="Proteomes" id="UP000594638"/>
    </source>
</evidence>
<dbReference type="Proteomes" id="UP000594638">
    <property type="component" value="Unassembled WGS sequence"/>
</dbReference>
<dbReference type="AlphaFoldDB" id="A0A8S0R892"/>
<proteinExistence type="predicted"/>
<protein>
    <submittedName>
        <fullName evidence="1">Uncharacterized protein</fullName>
    </submittedName>
</protein>
<evidence type="ECO:0000313" key="1">
    <source>
        <dbReference type="EMBL" id="CAA2974526.1"/>
    </source>
</evidence>
<dbReference type="Gramene" id="OE9A070759T1">
    <property type="protein sequence ID" value="OE9A070759C1"/>
    <property type="gene ID" value="OE9A070759"/>
</dbReference>
<accession>A0A8S0R892</accession>
<sequence>MKDEGDDDDEEEGSVAVVGKVEKDLKLDISDRKAKKVRLRAPQQQCRQQRKKRIKERATIANRHYLASERQTMTL</sequence>
<dbReference type="EMBL" id="CACTIH010002179">
    <property type="protein sequence ID" value="CAA2974526.1"/>
    <property type="molecule type" value="Genomic_DNA"/>
</dbReference>
<reference evidence="1 2" key="1">
    <citation type="submission" date="2019-12" db="EMBL/GenBank/DDBJ databases">
        <authorList>
            <person name="Alioto T."/>
            <person name="Alioto T."/>
            <person name="Gomez Garrido J."/>
        </authorList>
    </citation>
    <scope>NUCLEOTIDE SEQUENCE [LARGE SCALE GENOMIC DNA]</scope>
</reference>
<keyword evidence="2" id="KW-1185">Reference proteome</keyword>
<organism evidence="1 2">
    <name type="scientific">Olea europaea subsp. europaea</name>
    <dbReference type="NCBI Taxonomy" id="158383"/>
    <lineage>
        <taxon>Eukaryota</taxon>
        <taxon>Viridiplantae</taxon>
        <taxon>Streptophyta</taxon>
        <taxon>Embryophyta</taxon>
        <taxon>Tracheophyta</taxon>
        <taxon>Spermatophyta</taxon>
        <taxon>Magnoliopsida</taxon>
        <taxon>eudicotyledons</taxon>
        <taxon>Gunneridae</taxon>
        <taxon>Pentapetalae</taxon>
        <taxon>asterids</taxon>
        <taxon>lamiids</taxon>
        <taxon>Lamiales</taxon>
        <taxon>Oleaceae</taxon>
        <taxon>Oleeae</taxon>
        <taxon>Olea</taxon>
    </lineage>
</organism>